<feature type="transmembrane region" description="Helical" evidence="5">
    <location>
        <begin position="6"/>
        <end position="25"/>
    </location>
</feature>
<evidence type="ECO:0000256" key="1">
    <source>
        <dbReference type="ARBA" id="ARBA00008700"/>
    </source>
</evidence>
<dbReference type="GO" id="GO:0016757">
    <property type="term" value="F:glycosyltransferase activity"/>
    <property type="evidence" value="ECO:0007669"/>
    <property type="project" value="InterPro"/>
</dbReference>
<dbReference type="InterPro" id="IPR053318">
    <property type="entry name" value="GT64"/>
</dbReference>
<gene>
    <name evidence="7" type="ORF">MTR67_033763</name>
</gene>
<dbReference type="InterPro" id="IPR029044">
    <property type="entry name" value="Nucleotide-diphossugar_trans"/>
</dbReference>
<evidence type="ECO:0000256" key="3">
    <source>
        <dbReference type="ARBA" id="ARBA00023157"/>
    </source>
</evidence>
<organism evidence="7 8">
    <name type="scientific">Solanum verrucosum</name>
    <dbReference type="NCBI Taxonomy" id="315347"/>
    <lineage>
        <taxon>Eukaryota</taxon>
        <taxon>Viridiplantae</taxon>
        <taxon>Streptophyta</taxon>
        <taxon>Embryophyta</taxon>
        <taxon>Tracheophyta</taxon>
        <taxon>Spermatophyta</taxon>
        <taxon>Magnoliopsida</taxon>
        <taxon>eudicotyledons</taxon>
        <taxon>Gunneridae</taxon>
        <taxon>Pentapetalae</taxon>
        <taxon>asterids</taxon>
        <taxon>lamiids</taxon>
        <taxon>Solanales</taxon>
        <taxon>Solanaceae</taxon>
        <taxon>Solanoideae</taxon>
        <taxon>Solaneae</taxon>
        <taxon>Solanum</taxon>
    </lineage>
</organism>
<dbReference type="Proteomes" id="UP001234989">
    <property type="component" value="Chromosome 8"/>
</dbReference>
<feature type="domain" description="Glycosyl transferase 64" evidence="6">
    <location>
        <begin position="52"/>
        <end position="310"/>
    </location>
</feature>
<keyword evidence="3" id="KW-1015">Disulfide bond</keyword>
<keyword evidence="5" id="KW-0472">Membrane</keyword>
<evidence type="ECO:0000256" key="4">
    <source>
        <dbReference type="SAM" id="MobiDB-lite"/>
    </source>
</evidence>
<dbReference type="FunFam" id="3.90.550.10:FF:000221">
    <property type="entry name" value="Glycosyltransferase family protein 47"/>
    <property type="match status" value="1"/>
</dbReference>
<keyword evidence="2" id="KW-0808">Transferase</keyword>
<evidence type="ECO:0000256" key="2">
    <source>
        <dbReference type="ARBA" id="ARBA00022679"/>
    </source>
</evidence>
<dbReference type="GO" id="GO:0016020">
    <property type="term" value="C:membrane"/>
    <property type="evidence" value="ECO:0007669"/>
    <property type="project" value="InterPro"/>
</dbReference>
<keyword evidence="5" id="KW-0812">Transmembrane</keyword>
<evidence type="ECO:0000313" key="8">
    <source>
        <dbReference type="Proteomes" id="UP001234989"/>
    </source>
</evidence>
<sequence>MNKSIPVLSLHVIIILSIPFFVFSLRTGLPRLSDPCNRPPADLRSLQTDQTTVLINGYSEHRIPLLHSIAATYAAASSVAAVFILWSNPSTPPQILSDLSQNLSLSSSSTTPITIHRQPSSSLNLRFHPHTSITTRSVLICDDDIEPDTNSINFAFNIWKSNPDRLIGFFVRSHNYDLTHKSWIYTMETQKYSIMLTKFMILNFHYLHQYTCNKEYSKLKLIVDEKNNCEDILMNFVIAEQVKKGPILVGAKKVRDWGDARNEGEGEGMKEREVGLSSRKGEHRKRRGECIGEFHRLLEKMPLKYSYGKVMEAIGEQGLCEKGGKLVYCDKQIFR</sequence>
<keyword evidence="8" id="KW-1185">Reference proteome</keyword>
<feature type="compositionally biased region" description="Basic and acidic residues" evidence="4">
    <location>
        <begin position="260"/>
        <end position="274"/>
    </location>
</feature>
<dbReference type="Pfam" id="PF09258">
    <property type="entry name" value="Glyco_transf_64"/>
    <property type="match status" value="1"/>
</dbReference>
<keyword evidence="5" id="KW-1133">Transmembrane helix</keyword>
<dbReference type="PANTHER" id="PTHR48409:SF1">
    <property type="entry name" value="GLYCOSYLTRANSFERASE FAMILY PROTEIN 64 C3"/>
    <property type="match status" value="1"/>
</dbReference>
<dbReference type="Gene3D" id="3.90.550.10">
    <property type="entry name" value="Spore Coat Polysaccharide Biosynthesis Protein SpsA, Chain A"/>
    <property type="match status" value="1"/>
</dbReference>
<feature type="region of interest" description="Disordered" evidence="4">
    <location>
        <begin position="260"/>
        <end position="279"/>
    </location>
</feature>
<proteinExistence type="inferred from homology"/>
<dbReference type="InterPro" id="IPR015338">
    <property type="entry name" value="GT64_dom"/>
</dbReference>
<evidence type="ECO:0000313" key="7">
    <source>
        <dbReference type="EMBL" id="WMV40378.1"/>
    </source>
</evidence>
<dbReference type="SUPFAM" id="SSF53448">
    <property type="entry name" value="Nucleotide-diphospho-sugar transferases"/>
    <property type="match status" value="1"/>
</dbReference>
<evidence type="ECO:0000259" key="6">
    <source>
        <dbReference type="Pfam" id="PF09258"/>
    </source>
</evidence>
<protein>
    <recommendedName>
        <fullName evidence="6">Glycosyl transferase 64 domain-containing protein</fullName>
    </recommendedName>
</protein>
<dbReference type="EMBL" id="CP133619">
    <property type="protein sequence ID" value="WMV40378.1"/>
    <property type="molecule type" value="Genomic_DNA"/>
</dbReference>
<name>A0AAF0U6Z2_SOLVR</name>
<reference evidence="7" key="1">
    <citation type="submission" date="2023-08" db="EMBL/GenBank/DDBJ databases">
        <title>A de novo genome assembly of Solanum verrucosum Schlechtendal, a Mexican diploid species geographically isolated from the other diploid A-genome species in potato relatives.</title>
        <authorList>
            <person name="Hosaka K."/>
        </authorList>
    </citation>
    <scope>NUCLEOTIDE SEQUENCE</scope>
    <source>
        <tissue evidence="7">Young leaves</tissue>
    </source>
</reference>
<comment type="similarity">
    <text evidence="1">Belongs to the glycosyltransferase 64 family.</text>
</comment>
<dbReference type="PANTHER" id="PTHR48409">
    <property type="entry name" value="GLYCOSYLTRANSFERASE FAMILY PROTEIN 64 C3"/>
    <property type="match status" value="1"/>
</dbReference>
<evidence type="ECO:0000256" key="5">
    <source>
        <dbReference type="SAM" id="Phobius"/>
    </source>
</evidence>
<accession>A0AAF0U6Z2</accession>
<dbReference type="AlphaFoldDB" id="A0AAF0U6Z2"/>